<dbReference type="InterPro" id="IPR001245">
    <property type="entry name" value="Ser-Thr/Tyr_kinase_cat_dom"/>
</dbReference>
<evidence type="ECO:0000256" key="13">
    <source>
        <dbReference type="ARBA" id="ARBA00022989"/>
    </source>
</evidence>
<dbReference type="InterPro" id="IPR040364">
    <property type="entry name" value="TTC21A/TTC21B"/>
</dbReference>
<feature type="repeat" description="TPR" evidence="17">
    <location>
        <begin position="786"/>
        <end position="819"/>
    </location>
</feature>
<dbReference type="InterPro" id="IPR032675">
    <property type="entry name" value="LRR_dom_sf"/>
</dbReference>
<dbReference type="SMART" id="SM00220">
    <property type="entry name" value="S_TKc"/>
    <property type="match status" value="1"/>
</dbReference>
<dbReference type="Proteomes" id="UP000241769">
    <property type="component" value="Unassembled WGS sequence"/>
</dbReference>
<sequence length="2576" mass="289067">MFEPYPSKLFSGANRDLITSWNMTTETQSLINFYAREKYWRHIQIVCNEGLRKRGDDPTLIFWKAFGILMEGSTGEAIRDLDSIKNKRDLSLAAASASLHAQTRFTRVDREAVAELNARIKEETKAASEVGLLNAATFHWHMGEYDKSREYLKLILESQPKYAPAHALLGWVDLTCGRQQLSKKSINHFEKSISSSGSSRNIEAMLGKAKFFEVNGQYLQAIELLNAIVVNSSNFTPALTEKTKVLLMMGDWEQSFETATRVLQSEPNNVEALRFIVLYHLCQESKVSTAANKIETLIQALDRYEPKNAGVYLNCAKPFSRLAGRNAQILQQTLTLADRARSLQSDGSAYHTEYGHQQLLLGNIKEALMSYRHAINLQAESEAAFIGSIKCQILENQLEEAQKQFQFMAELQSSYEDEQKSSELIFLNALLVWRVERDQDRAVQLLGESLELHFRSLTDLPLSFEYFNKFNPDFLVEVAKEYLQFCIMEPIDPNDIVPPILSKAMGLLEIVSKAVPGQLECLYLLSKIRYVINEDDVAMKSIENCIRLNPAFTEAHLLQSLMYLKQDKPKVALNSLEQALSHDFDVKDTAYYHLINARIHEKLGEREQAVAILETAMDLPGVKTAAAPATARSKKKGSGQVTLYDRVSIFLELAKCYTKQNLMGEAQKIFNAGDKEFMNTPEEVRIIIGSAEFASAQGDHELALTLLGQVTNDRPYFVKAQTVMAGIYLTTQNDKRMYINCYRRLQDSNPNLQTSLMLGDAYMKIQEPVKAINVYLSALENNNADIALISKIGRAFVTTHDYAKAVAYYENAVRENPGTSLRYDLAELYTKLRKFDQAEALLKSSLDKSSDPSDALRLISDVKVYNMMAKVHMGSGNFQKGLEALQKAKETQVSVLGRLQGEQPDFIKSQKEQAALICFAMAQHFNSQNNIDRAMTLYHEALKYNEGHEPSILALARLYLAKGDLDPCQHQCITLLRMDAGNEEASMMLADLMFRKNEYDAATFHFSQLLERKPNHYVALARLIHLMRRAGKLNDIPRFLKLATDYSKRSTMDTGLHYCRGLYYRYVNNAREALSSFYEARKDPRWGESVLTHMIEIYINPDNEIVSIDPEGGLSNSQATQGDHTEQLKAIASAKELLRELPNNPKSLKTQVLEAYVMMAGKGKTDIDDAMNHLNNVLNIDKNYVPALLAVSECFIIRKDAQKARNQLKTISKMPHNSDEAEEFERSWILLSDIYIQVAKYDMASELLRRCLSYNKSCPKAWELLGFIMEKEQAFRDASDHYECSWKMQNESNPTLGFRLAFNYLKAKRYVEAIDVCHKVLALYPDYPKIRKEILEKARSSLRSDNWSIVILESFQMTSSMSHLERFQDDNHNHNDHFLANCQQSHTKQTMTVCDGEQRDARWFPLSDIAISWVEHHKSRSIGNPNLWKGLDICDVTDYVGVTCDSAGYPTRLELSFQSFSGVIPSNIDQLKNLTYISLRNNFQLHGSIPDTIGNLSQLRYLDVGVTGVAGVLPLTISRLSQLQHLDTYLASNLGGDITVVTSITSLNWLELGKCNFSGSIPTSIGSLTKLSRLSLWFNNIVGTIPTSMGNLTSLTYLDLGHNQLTGSIPLEIGSLSGLTFLSFWTNNITGIIPPSIGNLTHLTYLDLSYNYLTGSFPPSFTRLPTSLSSLSYLNLGNNQLTGSIPLEIGSLSGLTYLSFWKNNIAGIIPPSIGNLTHLTYLDLGYNRLTGSFPLSFTRLTQLNQLDMAHNALNGSAPNLSLMTQLSAVSFSGLNLTGTLNVTGLQLTGLYVDGNQFDAVITQGFTMVQNNSCNMTGNAFPCYPLLVNTGDCILTYLPCTNKDEINMLYDNQTRLSAAGARTLLNASRESPTELVRGLAAVSAALLRNTSSFSYEENGVTLFIRSFNTSQSEASISSTNGSFISADIPTSIIGNNQRVAVSLSTIDINPFYSIQNDIIYSPVVGVEIYDRNANEILIVRSQEKINISMGYNLSIPSDHDAVCQYWNETERVWGRDGCSLFIQKLVYICQCDHLTNFSIGAFPRQNPPTSLLPEVKEGGPPIPLFVIIIIAAVVGGLIIIVAALILFKVIRRRKVTNLVGGARDTVGDIQYVERLSAGDRSQVWKAINNATTTVVVKKRDERWIRKQAQEAARLKSLHHPNIIMFLGQSLDDGSLSTYSRSHSISPLLYTIGVDIARAMSYVTEQNIVHTQITPQHVLLRVTEGSVTVKLTGFSESVEDKTTYEAPLGFHTAPEVRRYGTQYLQSDVWSFGLLLFFMANGGREHNQIDKPMVEREWDTSVKALIQDCAEEEMNDRPKFRDIVSRLRRNVRSESVMGHDEIEDKQDYYAGSKVAYIGYCIMTVVDWHYSLRMSQTGIMPRIVGGITFEHDDEVAVQLMGNSDSGITSLMVRFVPRTFSKTKNVKSGEMMYKLEITRDRSVAPYNPHRQLPKATVVVYDVTSPESLSSVRGYHRELDRYISEQAPRFLFANKIDKKAERVVSSEEGKAIAEELGLIYWEVSAATGENVQRAFEDVVNRIYRRGDKPTSSDGACQTDPKSHPKSGGGGNIFSTMLSKLKS</sequence>
<keyword evidence="10" id="KW-0227">DNA damage</keyword>
<dbReference type="InterPro" id="IPR011990">
    <property type="entry name" value="TPR-like_helical_dom_sf"/>
</dbReference>
<dbReference type="Gene3D" id="1.25.40.10">
    <property type="entry name" value="Tetratricopeptide repeat domain"/>
    <property type="match status" value="5"/>
</dbReference>
<evidence type="ECO:0000256" key="9">
    <source>
        <dbReference type="ARBA" id="ARBA00022737"/>
    </source>
</evidence>
<evidence type="ECO:0000256" key="7">
    <source>
        <dbReference type="ARBA" id="ARBA00022614"/>
    </source>
</evidence>
<dbReference type="InterPro" id="IPR001806">
    <property type="entry name" value="Small_GTPase"/>
</dbReference>
<keyword evidence="11 17" id="KW-0802">TPR repeat</keyword>
<evidence type="ECO:0000256" key="19">
    <source>
        <dbReference type="SAM" id="MobiDB-lite"/>
    </source>
</evidence>
<proteinExistence type="inferred from homology"/>
<dbReference type="InterPro" id="IPR056832">
    <property type="entry name" value="ARM_TT21_2nd"/>
</dbReference>
<dbReference type="InterPro" id="IPR056833">
    <property type="entry name" value="ARM_TT21_N"/>
</dbReference>
<dbReference type="Gene3D" id="1.10.510.10">
    <property type="entry name" value="Transferase(Phosphotransferase) domain 1"/>
    <property type="match status" value="1"/>
</dbReference>
<dbReference type="GO" id="GO:0016020">
    <property type="term" value="C:membrane"/>
    <property type="evidence" value="ECO:0007669"/>
    <property type="project" value="UniProtKB-SubCell"/>
</dbReference>
<dbReference type="Pfam" id="PF25064">
    <property type="entry name" value="ARM_TT21_5th"/>
    <property type="match status" value="1"/>
</dbReference>
<dbReference type="Gene3D" id="3.40.50.300">
    <property type="entry name" value="P-loop containing nucleotide triphosphate hydrolases"/>
    <property type="match status" value="1"/>
</dbReference>
<evidence type="ECO:0000256" key="6">
    <source>
        <dbReference type="ARBA" id="ARBA00022454"/>
    </source>
</evidence>
<keyword evidence="16" id="KW-0234">DNA repair</keyword>
<dbReference type="PROSITE" id="PS50011">
    <property type="entry name" value="PROTEIN_KINASE_DOM"/>
    <property type="match status" value="1"/>
</dbReference>
<evidence type="ECO:0000256" key="12">
    <source>
        <dbReference type="ARBA" id="ARBA00022853"/>
    </source>
</evidence>
<dbReference type="Pfam" id="PF07714">
    <property type="entry name" value="PK_Tyr_Ser-Thr"/>
    <property type="match status" value="1"/>
</dbReference>
<dbReference type="GO" id="GO:0005694">
    <property type="term" value="C:chromosome"/>
    <property type="evidence" value="ECO:0007669"/>
    <property type="project" value="UniProtKB-SubCell"/>
</dbReference>
<dbReference type="InterPro" id="IPR056834">
    <property type="entry name" value="ARM_TT21_C"/>
</dbReference>
<dbReference type="GO" id="GO:0061512">
    <property type="term" value="P:protein localization to cilium"/>
    <property type="evidence" value="ECO:0007669"/>
    <property type="project" value="TreeGrafter"/>
</dbReference>
<feature type="domain" description="GAIN-B" evidence="22">
    <location>
        <begin position="1904"/>
        <end position="2046"/>
    </location>
</feature>
<dbReference type="GO" id="GO:0005525">
    <property type="term" value="F:GTP binding"/>
    <property type="evidence" value="ECO:0007669"/>
    <property type="project" value="InterPro"/>
</dbReference>
<dbReference type="InterPro" id="IPR019734">
    <property type="entry name" value="TPR_rpt"/>
</dbReference>
<accession>A0A2P6N1M8</accession>
<organism evidence="23 24">
    <name type="scientific">Planoprotostelium fungivorum</name>
    <dbReference type="NCBI Taxonomy" id="1890364"/>
    <lineage>
        <taxon>Eukaryota</taxon>
        <taxon>Amoebozoa</taxon>
        <taxon>Evosea</taxon>
        <taxon>Variosea</taxon>
        <taxon>Cavosteliida</taxon>
        <taxon>Cavosteliaceae</taxon>
        <taxon>Planoprotostelium</taxon>
    </lineage>
</organism>
<keyword evidence="13 20" id="KW-1133">Transmembrane helix</keyword>
<dbReference type="SMART" id="SM00175">
    <property type="entry name" value="RAB"/>
    <property type="match status" value="1"/>
</dbReference>
<dbReference type="Gene3D" id="3.80.10.10">
    <property type="entry name" value="Ribonuclease Inhibitor"/>
    <property type="match status" value="3"/>
</dbReference>
<gene>
    <name evidence="23" type="ORF">PROFUN_14133</name>
</gene>
<dbReference type="Pfam" id="PF25058">
    <property type="entry name" value="ARM_TT21"/>
    <property type="match status" value="1"/>
</dbReference>
<evidence type="ECO:0000256" key="10">
    <source>
        <dbReference type="ARBA" id="ARBA00022763"/>
    </source>
</evidence>
<dbReference type="PROSITE" id="PS50221">
    <property type="entry name" value="GAIN_B"/>
    <property type="match status" value="1"/>
</dbReference>
<dbReference type="PROSITE" id="PS51421">
    <property type="entry name" value="RAS"/>
    <property type="match status" value="1"/>
</dbReference>
<dbReference type="SMART" id="SM00303">
    <property type="entry name" value="GPS"/>
    <property type="match status" value="1"/>
</dbReference>
<evidence type="ECO:0000256" key="17">
    <source>
        <dbReference type="PROSITE-ProRule" id="PRU00339"/>
    </source>
</evidence>
<dbReference type="PRINTS" id="PR00449">
    <property type="entry name" value="RASTRNSFRMNG"/>
</dbReference>
<feature type="compositionally biased region" description="Polar residues" evidence="19">
    <location>
        <begin position="2566"/>
        <end position="2576"/>
    </location>
</feature>
<dbReference type="OrthoDB" id="10259630at2759"/>
<keyword evidence="24" id="KW-1185">Reference proteome</keyword>
<dbReference type="InterPro" id="IPR056835">
    <property type="entry name" value="ARM_TT21_5th"/>
</dbReference>
<dbReference type="InParanoid" id="A0A2P6N1M8"/>
<comment type="similarity">
    <text evidence="3">Belongs to the protein kinase superfamily. TKL Ser/Thr protein kinase family. ROCO subfamily.</text>
</comment>
<dbReference type="SUPFAM" id="SSF52540">
    <property type="entry name" value="P-loop containing nucleoside triphosphate hydrolases"/>
    <property type="match status" value="1"/>
</dbReference>
<dbReference type="SUPFAM" id="SSF52047">
    <property type="entry name" value="RNI-like"/>
    <property type="match status" value="1"/>
</dbReference>
<evidence type="ECO:0000256" key="1">
    <source>
        <dbReference type="ARBA" id="ARBA00004286"/>
    </source>
</evidence>
<comment type="caution">
    <text evidence="23">The sequence shown here is derived from an EMBL/GenBank/DDBJ whole genome shotgun (WGS) entry which is preliminary data.</text>
</comment>
<feature type="repeat" description="TPR" evidence="17">
    <location>
        <begin position="983"/>
        <end position="1016"/>
    </location>
</feature>
<dbReference type="InterPro" id="IPR001611">
    <property type="entry name" value="Leu-rich_rpt"/>
</dbReference>
<evidence type="ECO:0000256" key="11">
    <source>
        <dbReference type="ARBA" id="ARBA00022803"/>
    </source>
</evidence>
<dbReference type="InterPro" id="IPR046338">
    <property type="entry name" value="GAIN_dom_sf"/>
</dbReference>
<keyword evidence="14 20" id="KW-0472">Membrane</keyword>
<dbReference type="Pfam" id="PF25060">
    <property type="entry name" value="ARM_TT21_2nd"/>
    <property type="match status" value="1"/>
</dbReference>
<feature type="transmembrane region" description="Helical" evidence="20">
    <location>
        <begin position="2061"/>
        <end position="2086"/>
    </location>
</feature>
<dbReference type="CDD" id="cd00154">
    <property type="entry name" value="Rab"/>
    <property type="match status" value="1"/>
</dbReference>
<dbReference type="GO" id="GO:0005524">
    <property type="term" value="F:ATP binding"/>
    <property type="evidence" value="ECO:0007669"/>
    <property type="project" value="InterPro"/>
</dbReference>
<evidence type="ECO:0000259" key="21">
    <source>
        <dbReference type="PROSITE" id="PS50011"/>
    </source>
</evidence>
<dbReference type="GO" id="GO:0004672">
    <property type="term" value="F:protein kinase activity"/>
    <property type="evidence" value="ECO:0007669"/>
    <property type="project" value="InterPro"/>
</dbReference>
<evidence type="ECO:0000256" key="16">
    <source>
        <dbReference type="ARBA" id="ARBA00023204"/>
    </source>
</evidence>
<dbReference type="Gene3D" id="2.60.220.50">
    <property type="match status" value="1"/>
</dbReference>
<evidence type="ECO:0000256" key="8">
    <source>
        <dbReference type="ARBA" id="ARBA00022692"/>
    </source>
</evidence>
<dbReference type="GO" id="GO:0006325">
    <property type="term" value="P:chromatin organization"/>
    <property type="evidence" value="ECO:0007669"/>
    <property type="project" value="UniProtKB-KW"/>
</dbReference>
<dbReference type="Pfam" id="PF01825">
    <property type="entry name" value="GPS"/>
    <property type="match status" value="1"/>
</dbReference>
<keyword evidence="9" id="KW-0677">Repeat</keyword>
<dbReference type="SUPFAM" id="SSF56112">
    <property type="entry name" value="Protein kinase-like (PK-like)"/>
    <property type="match status" value="1"/>
</dbReference>
<evidence type="ECO:0000256" key="3">
    <source>
        <dbReference type="ARBA" id="ARBA00008171"/>
    </source>
</evidence>
<dbReference type="GO" id="GO:0003924">
    <property type="term" value="F:GTPase activity"/>
    <property type="evidence" value="ECO:0007669"/>
    <property type="project" value="InterPro"/>
</dbReference>
<reference evidence="23 24" key="1">
    <citation type="journal article" date="2018" name="Genome Biol. Evol.">
        <title>Multiple Roots of Fruiting Body Formation in Amoebozoa.</title>
        <authorList>
            <person name="Hillmann F."/>
            <person name="Forbes G."/>
            <person name="Novohradska S."/>
            <person name="Ferling I."/>
            <person name="Riege K."/>
            <person name="Groth M."/>
            <person name="Westermann M."/>
            <person name="Marz M."/>
            <person name="Spaller T."/>
            <person name="Winckler T."/>
            <person name="Schaap P."/>
            <person name="Glockner G."/>
        </authorList>
    </citation>
    <scope>NUCLEOTIDE SEQUENCE [LARGE SCALE GENOMIC DNA]</scope>
    <source>
        <strain evidence="23 24">Jena</strain>
    </source>
</reference>
<dbReference type="CDD" id="cd12087">
    <property type="entry name" value="TM_EGFR-like"/>
    <property type="match status" value="1"/>
</dbReference>
<dbReference type="SMART" id="SM00369">
    <property type="entry name" value="LRR_TYP"/>
    <property type="match status" value="5"/>
</dbReference>
<keyword evidence="15" id="KW-1015">Disulfide bond</keyword>
<comment type="similarity">
    <text evidence="4">Belongs to the TTC21 family.</text>
</comment>
<dbReference type="Pfam" id="PF25062">
    <property type="entry name" value="ARM_TT21_N"/>
    <property type="match status" value="1"/>
</dbReference>
<protein>
    <submittedName>
        <fullName evidence="23">Tetratricopeptide repeat protein 21B-like</fullName>
    </submittedName>
</protein>
<dbReference type="SMART" id="SM00028">
    <property type="entry name" value="TPR"/>
    <property type="match status" value="16"/>
</dbReference>
<keyword evidence="6" id="KW-0158">Chromosome</keyword>
<comment type="similarity">
    <text evidence="5">Belongs to the Tonsoku family.</text>
</comment>
<dbReference type="SMART" id="SM00174">
    <property type="entry name" value="RHO"/>
    <property type="match status" value="1"/>
</dbReference>
<dbReference type="PROSITE" id="PS50005">
    <property type="entry name" value="TPR"/>
    <property type="match status" value="2"/>
</dbReference>
<dbReference type="Pfam" id="PF00560">
    <property type="entry name" value="LRR_1"/>
    <property type="match status" value="1"/>
</dbReference>
<dbReference type="InterPro" id="IPR011009">
    <property type="entry name" value="Kinase-like_dom_sf"/>
</dbReference>
<dbReference type="InterPro" id="IPR000203">
    <property type="entry name" value="GPS"/>
</dbReference>
<dbReference type="InterPro" id="IPR003591">
    <property type="entry name" value="Leu-rich_rpt_typical-subtyp"/>
</dbReference>
<dbReference type="STRING" id="1890364.A0A2P6N1M8"/>
<dbReference type="SMART" id="SM00365">
    <property type="entry name" value="LRR_SD22"/>
    <property type="match status" value="5"/>
</dbReference>
<dbReference type="FunFam" id="3.80.10.10:FF:000383">
    <property type="entry name" value="Leucine-rich repeat receptor protein kinase EMS1"/>
    <property type="match status" value="1"/>
</dbReference>
<dbReference type="InterPro" id="IPR000719">
    <property type="entry name" value="Prot_kinase_dom"/>
</dbReference>
<keyword evidence="8 20" id="KW-0812">Transmembrane</keyword>
<dbReference type="InterPro" id="IPR027417">
    <property type="entry name" value="P-loop_NTPase"/>
</dbReference>
<dbReference type="EMBL" id="MDYQ01000252">
    <property type="protein sequence ID" value="PRP77845.1"/>
    <property type="molecule type" value="Genomic_DNA"/>
</dbReference>
<comment type="subcellular location">
    <subcellularLocation>
        <location evidence="1">Chromosome</location>
    </subcellularLocation>
    <subcellularLocation>
        <location evidence="2">Membrane</location>
    </subcellularLocation>
</comment>
<dbReference type="FunFam" id="1.25.40.10:FF:000377">
    <property type="entry name" value="Tetratricopeptide repeat domain 21B"/>
    <property type="match status" value="1"/>
</dbReference>
<feature type="region of interest" description="Disordered" evidence="19">
    <location>
        <begin position="2540"/>
        <end position="2576"/>
    </location>
</feature>
<dbReference type="Pfam" id="PF25063">
    <property type="entry name" value="ARM_TT21_C"/>
    <property type="match status" value="1"/>
</dbReference>
<dbReference type="Gene3D" id="3.30.200.20">
    <property type="entry name" value="Phosphorylase Kinase, domain 1"/>
    <property type="match status" value="1"/>
</dbReference>
<dbReference type="GO" id="GO:0006281">
    <property type="term" value="P:DNA repair"/>
    <property type="evidence" value="ECO:0007669"/>
    <property type="project" value="UniProtKB-KW"/>
</dbReference>
<evidence type="ECO:0000256" key="14">
    <source>
        <dbReference type="ARBA" id="ARBA00023136"/>
    </source>
</evidence>
<dbReference type="Pfam" id="PF00071">
    <property type="entry name" value="Ras"/>
    <property type="match status" value="1"/>
</dbReference>
<dbReference type="PROSITE" id="PS51419">
    <property type="entry name" value="RAB"/>
    <property type="match status" value="1"/>
</dbReference>
<dbReference type="FunFam" id="1.25.40.10:FF:000197">
    <property type="entry name" value="Tetratricopeptide repeat domain 21B"/>
    <property type="match status" value="1"/>
</dbReference>
<dbReference type="GO" id="GO:0030991">
    <property type="term" value="C:intraciliary transport particle A"/>
    <property type="evidence" value="ECO:0007669"/>
    <property type="project" value="TreeGrafter"/>
</dbReference>
<feature type="domain" description="Protein kinase" evidence="21">
    <location>
        <begin position="2108"/>
        <end position="2339"/>
    </location>
</feature>
<dbReference type="PANTHER" id="PTHR14699">
    <property type="entry name" value="STI2 PROTEIN-RELATED"/>
    <property type="match status" value="1"/>
</dbReference>
<dbReference type="GO" id="GO:0035721">
    <property type="term" value="P:intraciliary retrograde transport"/>
    <property type="evidence" value="ECO:0007669"/>
    <property type="project" value="TreeGrafter"/>
</dbReference>
<feature type="coiled-coil region" evidence="18">
    <location>
        <begin position="391"/>
        <end position="418"/>
    </location>
</feature>
<dbReference type="FunFam" id="3.80.10.10:FF:000095">
    <property type="entry name" value="LRR receptor-like serine/threonine-protein kinase GSO1"/>
    <property type="match status" value="1"/>
</dbReference>
<name>A0A2P6N1M8_9EUKA</name>
<dbReference type="GO" id="GO:0005929">
    <property type="term" value="C:cilium"/>
    <property type="evidence" value="ECO:0007669"/>
    <property type="project" value="GOC"/>
</dbReference>
<keyword evidence="7" id="KW-0433">Leucine-rich repeat</keyword>
<evidence type="ECO:0000256" key="15">
    <source>
        <dbReference type="ARBA" id="ARBA00023157"/>
    </source>
</evidence>
<dbReference type="PANTHER" id="PTHR14699:SF0">
    <property type="entry name" value="TETRATRICOPEPTIDE REPEAT PROTEIN 21 HOMOLOG"/>
    <property type="match status" value="1"/>
</dbReference>
<evidence type="ECO:0000256" key="20">
    <source>
        <dbReference type="SAM" id="Phobius"/>
    </source>
</evidence>
<dbReference type="SMART" id="SM00173">
    <property type="entry name" value="RAS"/>
    <property type="match status" value="1"/>
</dbReference>
<evidence type="ECO:0000259" key="22">
    <source>
        <dbReference type="PROSITE" id="PS50221"/>
    </source>
</evidence>
<evidence type="ECO:0000256" key="18">
    <source>
        <dbReference type="SAM" id="Coils"/>
    </source>
</evidence>
<evidence type="ECO:0000256" key="4">
    <source>
        <dbReference type="ARBA" id="ARBA00010935"/>
    </source>
</evidence>
<evidence type="ECO:0000313" key="23">
    <source>
        <dbReference type="EMBL" id="PRP77845.1"/>
    </source>
</evidence>
<evidence type="ECO:0000313" key="24">
    <source>
        <dbReference type="Proteomes" id="UP000241769"/>
    </source>
</evidence>
<keyword evidence="18" id="KW-0175">Coiled coil</keyword>
<evidence type="ECO:0000256" key="2">
    <source>
        <dbReference type="ARBA" id="ARBA00004370"/>
    </source>
</evidence>
<dbReference type="Pfam" id="PF13855">
    <property type="entry name" value="LRR_8"/>
    <property type="match status" value="2"/>
</dbReference>
<dbReference type="InterPro" id="IPR057244">
    <property type="entry name" value="GAIN_B"/>
</dbReference>
<evidence type="ECO:0000256" key="5">
    <source>
        <dbReference type="ARBA" id="ARBA00010999"/>
    </source>
</evidence>
<dbReference type="SUPFAM" id="SSF48452">
    <property type="entry name" value="TPR-like"/>
    <property type="match status" value="3"/>
</dbReference>
<dbReference type="Pfam" id="PF25068">
    <property type="entry name" value="ARM_TT21_4th"/>
    <property type="match status" value="1"/>
</dbReference>
<keyword evidence="12" id="KW-0156">Chromatin regulator</keyword>
<dbReference type="InterPro" id="IPR056836">
    <property type="entry name" value="ARM_TT21_4th"/>
</dbReference>
<dbReference type="SUPFAM" id="SSF81901">
    <property type="entry name" value="HCP-like"/>
    <property type="match status" value="2"/>
</dbReference>